<evidence type="ECO:0000313" key="3">
    <source>
        <dbReference type="Proteomes" id="UP000607653"/>
    </source>
</evidence>
<reference evidence="2 3" key="1">
    <citation type="journal article" date="2020" name="Mol. Biol. Evol.">
        <title>Distinct Expression and Methylation Patterns for Genes with Different Fates following a Single Whole-Genome Duplication in Flowering Plants.</title>
        <authorList>
            <person name="Shi T."/>
            <person name="Rahmani R.S."/>
            <person name="Gugger P.F."/>
            <person name="Wang M."/>
            <person name="Li H."/>
            <person name="Zhang Y."/>
            <person name="Li Z."/>
            <person name="Wang Q."/>
            <person name="Van de Peer Y."/>
            <person name="Marchal K."/>
            <person name="Chen J."/>
        </authorList>
    </citation>
    <scope>NUCLEOTIDE SEQUENCE [LARGE SCALE GENOMIC DNA]</scope>
    <source>
        <tissue evidence="2">Leaf</tissue>
    </source>
</reference>
<dbReference type="Proteomes" id="UP000607653">
    <property type="component" value="Unassembled WGS sequence"/>
</dbReference>
<keyword evidence="3" id="KW-1185">Reference proteome</keyword>
<evidence type="ECO:0000256" key="1">
    <source>
        <dbReference type="SAM" id="Phobius"/>
    </source>
</evidence>
<keyword evidence="1" id="KW-0812">Transmembrane</keyword>
<sequence>MHFIAAGEKKKKNNLSKRGGDASLYLICSYNLGFIYLLCKFHFVSV</sequence>
<organism evidence="2 3">
    <name type="scientific">Nelumbo nucifera</name>
    <name type="common">Sacred lotus</name>
    <dbReference type="NCBI Taxonomy" id="4432"/>
    <lineage>
        <taxon>Eukaryota</taxon>
        <taxon>Viridiplantae</taxon>
        <taxon>Streptophyta</taxon>
        <taxon>Embryophyta</taxon>
        <taxon>Tracheophyta</taxon>
        <taxon>Spermatophyta</taxon>
        <taxon>Magnoliopsida</taxon>
        <taxon>Proteales</taxon>
        <taxon>Nelumbonaceae</taxon>
        <taxon>Nelumbo</taxon>
    </lineage>
</organism>
<proteinExistence type="predicted"/>
<protein>
    <submittedName>
        <fullName evidence="2">Uncharacterized protein</fullName>
    </submittedName>
</protein>
<name>A0A822YTS9_NELNU</name>
<keyword evidence="1" id="KW-1133">Transmembrane helix</keyword>
<comment type="caution">
    <text evidence="2">The sequence shown here is derived from an EMBL/GenBank/DDBJ whole genome shotgun (WGS) entry which is preliminary data.</text>
</comment>
<accession>A0A822YTS9</accession>
<evidence type="ECO:0000313" key="2">
    <source>
        <dbReference type="EMBL" id="DAD35513.1"/>
    </source>
</evidence>
<gene>
    <name evidence="2" type="ORF">HUJ06_006153</name>
</gene>
<dbReference type="AlphaFoldDB" id="A0A822YTS9"/>
<feature type="transmembrane region" description="Helical" evidence="1">
    <location>
        <begin position="21"/>
        <end position="43"/>
    </location>
</feature>
<keyword evidence="1" id="KW-0472">Membrane</keyword>
<dbReference type="EMBL" id="DUZY01000004">
    <property type="protein sequence ID" value="DAD35513.1"/>
    <property type="molecule type" value="Genomic_DNA"/>
</dbReference>